<dbReference type="Proteomes" id="UP000617340">
    <property type="component" value="Unassembled WGS sequence"/>
</dbReference>
<proteinExistence type="predicted"/>
<name>A0A834JNX8_VESGE</name>
<organism evidence="2 3">
    <name type="scientific">Vespula germanica</name>
    <name type="common">German yellow jacket</name>
    <name type="synonym">Paravespula germanica</name>
    <dbReference type="NCBI Taxonomy" id="30212"/>
    <lineage>
        <taxon>Eukaryota</taxon>
        <taxon>Metazoa</taxon>
        <taxon>Ecdysozoa</taxon>
        <taxon>Arthropoda</taxon>
        <taxon>Hexapoda</taxon>
        <taxon>Insecta</taxon>
        <taxon>Pterygota</taxon>
        <taxon>Neoptera</taxon>
        <taxon>Endopterygota</taxon>
        <taxon>Hymenoptera</taxon>
        <taxon>Apocrita</taxon>
        <taxon>Aculeata</taxon>
        <taxon>Vespoidea</taxon>
        <taxon>Vespidae</taxon>
        <taxon>Vespinae</taxon>
        <taxon>Vespula</taxon>
    </lineage>
</organism>
<dbReference type="EMBL" id="JACSDZ010000011">
    <property type="protein sequence ID" value="KAF7391450.1"/>
    <property type="molecule type" value="Genomic_DNA"/>
</dbReference>
<gene>
    <name evidence="2" type="ORF">HZH68_010993</name>
</gene>
<evidence type="ECO:0000256" key="1">
    <source>
        <dbReference type="SAM" id="MobiDB-lite"/>
    </source>
</evidence>
<evidence type="ECO:0000313" key="2">
    <source>
        <dbReference type="EMBL" id="KAF7391450.1"/>
    </source>
</evidence>
<accession>A0A834JNX8</accession>
<sequence length="116" mass="13143">MGLTLSTIKLAHRFAEEFLDGVTFTAIDRVITTRSTSSFTPMDFNLEVSPRFTRLKAPPTFSNLAKKGRRKGGKVPDSGATDTLQKEEEKKSTALSLKTTRYNRRKQQHMVTERVH</sequence>
<feature type="region of interest" description="Disordered" evidence="1">
    <location>
        <begin position="58"/>
        <end position="116"/>
    </location>
</feature>
<comment type="caution">
    <text evidence="2">The sequence shown here is derived from an EMBL/GenBank/DDBJ whole genome shotgun (WGS) entry which is preliminary data.</text>
</comment>
<dbReference type="AlphaFoldDB" id="A0A834JNX8"/>
<protein>
    <submittedName>
        <fullName evidence="2">Uncharacterized protein</fullName>
    </submittedName>
</protein>
<keyword evidence="3" id="KW-1185">Reference proteome</keyword>
<reference evidence="2" key="1">
    <citation type="journal article" date="2020" name="G3 (Bethesda)">
        <title>High-Quality Assemblies for Three Invasive Social Wasps from the &lt;i&gt;Vespula&lt;/i&gt; Genus.</title>
        <authorList>
            <person name="Harrop T.W.R."/>
            <person name="Guhlin J."/>
            <person name="McLaughlin G.M."/>
            <person name="Permina E."/>
            <person name="Stockwell P."/>
            <person name="Gilligan J."/>
            <person name="Le Lec M.F."/>
            <person name="Gruber M.A.M."/>
            <person name="Quinn O."/>
            <person name="Lovegrove M."/>
            <person name="Duncan E.J."/>
            <person name="Remnant E.J."/>
            <person name="Van Eeckhoven J."/>
            <person name="Graham B."/>
            <person name="Knapp R.A."/>
            <person name="Langford K.W."/>
            <person name="Kronenberg Z."/>
            <person name="Press M.O."/>
            <person name="Eacker S.M."/>
            <person name="Wilson-Rankin E.E."/>
            <person name="Purcell J."/>
            <person name="Lester P.J."/>
            <person name="Dearden P.K."/>
        </authorList>
    </citation>
    <scope>NUCLEOTIDE SEQUENCE</scope>
    <source>
        <strain evidence="2">Linc-1</strain>
    </source>
</reference>
<evidence type="ECO:0000313" key="3">
    <source>
        <dbReference type="Proteomes" id="UP000617340"/>
    </source>
</evidence>